<evidence type="ECO:0000313" key="2">
    <source>
        <dbReference type="EMBL" id="KAH9365142.1"/>
    </source>
</evidence>
<dbReference type="VEuPathDB" id="VectorBase:HLOH_049364"/>
<dbReference type="Proteomes" id="UP000821853">
    <property type="component" value="Unassembled WGS sequence"/>
</dbReference>
<proteinExistence type="predicted"/>
<protein>
    <submittedName>
        <fullName evidence="2">Uncharacterized protein</fullName>
    </submittedName>
</protein>
<dbReference type="AlphaFoldDB" id="A0A9J6FFN9"/>
<evidence type="ECO:0000256" key="1">
    <source>
        <dbReference type="SAM" id="Phobius"/>
    </source>
</evidence>
<feature type="transmembrane region" description="Helical" evidence="1">
    <location>
        <begin position="29"/>
        <end position="51"/>
    </location>
</feature>
<dbReference type="EMBL" id="JABSTR010000003">
    <property type="protein sequence ID" value="KAH9365142.1"/>
    <property type="molecule type" value="Genomic_DNA"/>
</dbReference>
<organism evidence="2 3">
    <name type="scientific">Haemaphysalis longicornis</name>
    <name type="common">Bush tick</name>
    <dbReference type="NCBI Taxonomy" id="44386"/>
    <lineage>
        <taxon>Eukaryota</taxon>
        <taxon>Metazoa</taxon>
        <taxon>Ecdysozoa</taxon>
        <taxon>Arthropoda</taxon>
        <taxon>Chelicerata</taxon>
        <taxon>Arachnida</taxon>
        <taxon>Acari</taxon>
        <taxon>Parasitiformes</taxon>
        <taxon>Ixodida</taxon>
        <taxon>Ixodoidea</taxon>
        <taxon>Ixodidae</taxon>
        <taxon>Haemaphysalinae</taxon>
        <taxon>Haemaphysalis</taxon>
    </lineage>
</organism>
<comment type="caution">
    <text evidence="2">The sequence shown here is derived from an EMBL/GenBank/DDBJ whole genome shotgun (WGS) entry which is preliminary data.</text>
</comment>
<gene>
    <name evidence="2" type="ORF">HPB48_002334</name>
</gene>
<keyword evidence="3" id="KW-1185">Reference proteome</keyword>
<dbReference type="OrthoDB" id="10558318at2759"/>
<evidence type="ECO:0000313" key="3">
    <source>
        <dbReference type="Proteomes" id="UP000821853"/>
    </source>
</evidence>
<keyword evidence="1" id="KW-0812">Transmembrane</keyword>
<keyword evidence="1" id="KW-0472">Membrane</keyword>
<name>A0A9J6FFN9_HAELO</name>
<accession>A0A9J6FFN9</accession>
<reference evidence="2 3" key="1">
    <citation type="journal article" date="2020" name="Cell">
        <title>Large-Scale Comparative Analyses of Tick Genomes Elucidate Their Genetic Diversity and Vector Capacities.</title>
        <authorList>
            <consortium name="Tick Genome and Microbiome Consortium (TIGMIC)"/>
            <person name="Jia N."/>
            <person name="Wang J."/>
            <person name="Shi W."/>
            <person name="Du L."/>
            <person name="Sun Y."/>
            <person name="Zhan W."/>
            <person name="Jiang J.F."/>
            <person name="Wang Q."/>
            <person name="Zhang B."/>
            <person name="Ji P."/>
            <person name="Bell-Sakyi L."/>
            <person name="Cui X.M."/>
            <person name="Yuan T.T."/>
            <person name="Jiang B.G."/>
            <person name="Yang W.F."/>
            <person name="Lam T.T."/>
            <person name="Chang Q.C."/>
            <person name="Ding S.J."/>
            <person name="Wang X.J."/>
            <person name="Zhu J.G."/>
            <person name="Ruan X.D."/>
            <person name="Zhao L."/>
            <person name="Wei J.T."/>
            <person name="Ye R.Z."/>
            <person name="Que T.C."/>
            <person name="Du C.H."/>
            <person name="Zhou Y.H."/>
            <person name="Cheng J.X."/>
            <person name="Dai P.F."/>
            <person name="Guo W.B."/>
            <person name="Han X.H."/>
            <person name="Huang E.J."/>
            <person name="Li L.F."/>
            <person name="Wei W."/>
            <person name="Gao Y.C."/>
            <person name="Liu J.Z."/>
            <person name="Shao H.Z."/>
            <person name="Wang X."/>
            <person name="Wang C.C."/>
            <person name="Yang T.C."/>
            <person name="Huo Q.B."/>
            <person name="Li W."/>
            <person name="Chen H.Y."/>
            <person name="Chen S.E."/>
            <person name="Zhou L.G."/>
            <person name="Ni X.B."/>
            <person name="Tian J.H."/>
            <person name="Sheng Y."/>
            <person name="Liu T."/>
            <person name="Pan Y.S."/>
            <person name="Xia L.Y."/>
            <person name="Li J."/>
            <person name="Zhao F."/>
            <person name="Cao W.C."/>
        </authorList>
    </citation>
    <scope>NUCLEOTIDE SEQUENCE [LARGE SCALE GENOMIC DNA]</scope>
    <source>
        <strain evidence="2">HaeL-2018</strain>
    </source>
</reference>
<keyword evidence="1" id="KW-1133">Transmembrane helix</keyword>
<sequence>MVTCPAPFNSPLDSALVAPIAPPMHSGFFLAWALCSALFVVTIIPGGFLAVRRYRAMTAAGQGSAKRAQPLGDRYVPPESTALQVPPQCLLPPGPDTGNLTFNLATQYSPRLGAVNGSETLHVLCYYNRSRATRLRSGQTWFGVASLPFPLCRYVVYGPMRLNAEAAKVDATPRDVILIEQLRFAATSGSTGKDPASSLMVSLRGRGEFTLLRRSVGNLR</sequence>